<dbReference type="InterPro" id="IPR015943">
    <property type="entry name" value="WD40/YVTN_repeat-like_dom_sf"/>
</dbReference>
<evidence type="ECO:0000313" key="2">
    <source>
        <dbReference type="Proteomes" id="UP001257739"/>
    </source>
</evidence>
<gene>
    <name evidence="1" type="ORF">J2X11_000778</name>
</gene>
<dbReference type="RefSeq" id="WP_309966982.1">
    <property type="nucleotide sequence ID" value="NZ_JAVDWH010000001.1"/>
</dbReference>
<reference evidence="1 2" key="1">
    <citation type="submission" date="2023-07" db="EMBL/GenBank/DDBJ databases">
        <title>Sorghum-associated microbial communities from plants grown in Nebraska, USA.</title>
        <authorList>
            <person name="Schachtman D."/>
        </authorList>
    </citation>
    <scope>NUCLEOTIDE SEQUENCE [LARGE SCALE GENOMIC DNA]</scope>
    <source>
        <strain evidence="1 2">BE248</strain>
    </source>
</reference>
<dbReference type="EMBL" id="JAVDWH010000001">
    <property type="protein sequence ID" value="MDR7085939.1"/>
    <property type="molecule type" value="Genomic_DNA"/>
</dbReference>
<sequence>MSRRGWLGQQAKRRVAIAGLSALVIANIALFVVLQRNLLAAPVARGDLPTPSSSSSAPPTEANGAVTLVQSQRGYLARVTRGQCTADGRPRIDLSLDGGEKFSEVALPLLGSSEGSNPGDAPQTVRTILSFQADSPTEFTVVASDDECTSRGFKTDDGGRSWQRSKIADEWFVDAPGTGVVSPDGATEPGCAVISLAPLSDRNAKVLCDNDLVLGTDDNGQRWVTLGSLDGVTAGLFGGLYDGYAIAPGGACTSRFYVTTDAGGVWTPGKCVSKAEVVTSLVGSTAQLYALVGDNVLTSVDLGKTWKRA</sequence>
<comment type="caution">
    <text evidence="1">The sequence shown here is derived from an EMBL/GenBank/DDBJ whole genome shotgun (WGS) entry which is preliminary data.</text>
</comment>
<dbReference type="Proteomes" id="UP001257739">
    <property type="component" value="Unassembled WGS sequence"/>
</dbReference>
<organism evidence="1 2">
    <name type="scientific">Aeromicrobium panaciterrae</name>
    <dbReference type="NCBI Taxonomy" id="363861"/>
    <lineage>
        <taxon>Bacteria</taxon>
        <taxon>Bacillati</taxon>
        <taxon>Actinomycetota</taxon>
        <taxon>Actinomycetes</taxon>
        <taxon>Propionibacteriales</taxon>
        <taxon>Nocardioidaceae</taxon>
        <taxon>Aeromicrobium</taxon>
    </lineage>
</organism>
<keyword evidence="2" id="KW-1185">Reference proteome</keyword>
<evidence type="ECO:0000313" key="1">
    <source>
        <dbReference type="EMBL" id="MDR7085939.1"/>
    </source>
</evidence>
<dbReference type="SUPFAM" id="SSF110296">
    <property type="entry name" value="Oligoxyloglucan reducing end-specific cellobiohydrolase"/>
    <property type="match status" value="1"/>
</dbReference>
<protein>
    <recommendedName>
        <fullName evidence="3">Exo-alpha-sialidase</fullName>
    </recommendedName>
</protein>
<dbReference type="Gene3D" id="2.130.10.10">
    <property type="entry name" value="YVTN repeat-like/Quinoprotein amine dehydrogenase"/>
    <property type="match status" value="1"/>
</dbReference>
<evidence type="ECO:0008006" key="3">
    <source>
        <dbReference type="Google" id="ProtNLM"/>
    </source>
</evidence>
<proteinExistence type="predicted"/>
<name>A0ABU1ULB3_9ACTN</name>
<accession>A0ABU1ULB3</accession>